<name>A0ABT5JFU4_RHOTP</name>
<evidence type="ECO:0000256" key="2">
    <source>
        <dbReference type="ARBA" id="ARBA00023015"/>
    </source>
</evidence>
<evidence type="ECO:0000313" key="7">
    <source>
        <dbReference type="Proteomes" id="UP001165652"/>
    </source>
</evidence>
<accession>A0ABT5JFU4</accession>
<keyword evidence="4" id="KW-0804">Transcription</keyword>
<dbReference type="PANTHER" id="PTHR30126:SF39">
    <property type="entry name" value="HTH-TYPE TRANSCRIPTIONAL REGULATOR CYSL"/>
    <property type="match status" value="1"/>
</dbReference>
<proteinExistence type="inferred from homology"/>
<organism evidence="6 7">
    <name type="scientific">Rhodoplanes tepidamans</name>
    <name type="common">Rhodoplanes cryptolactis</name>
    <dbReference type="NCBI Taxonomy" id="200616"/>
    <lineage>
        <taxon>Bacteria</taxon>
        <taxon>Pseudomonadati</taxon>
        <taxon>Pseudomonadota</taxon>
        <taxon>Alphaproteobacteria</taxon>
        <taxon>Hyphomicrobiales</taxon>
        <taxon>Nitrobacteraceae</taxon>
        <taxon>Rhodoplanes</taxon>
    </lineage>
</organism>
<reference evidence="6" key="1">
    <citation type="journal article" date="2023" name="Microbiol Resour">
        <title>Genome Sequences of Rhodoplanes serenus and Two Thermotolerant Strains, Rhodoplanes tepidamans and 'Rhodoplanes cryptolactis,' Further Refine the Genus.</title>
        <authorList>
            <person name="Rayyan A.A."/>
            <person name="Kyndt J.A."/>
        </authorList>
    </citation>
    <scope>NUCLEOTIDE SEQUENCE</scope>
    <source>
        <strain evidence="6">DSM 9987</strain>
    </source>
</reference>
<protein>
    <submittedName>
        <fullName evidence="6">LysR family transcriptional regulator</fullName>
    </submittedName>
</protein>
<evidence type="ECO:0000313" key="6">
    <source>
        <dbReference type="EMBL" id="MDC7788444.1"/>
    </source>
</evidence>
<dbReference type="InterPro" id="IPR000847">
    <property type="entry name" value="LysR_HTH_N"/>
</dbReference>
<gene>
    <name evidence="6" type="ORF">PQJ73_22365</name>
</gene>
<dbReference type="PROSITE" id="PS50931">
    <property type="entry name" value="HTH_LYSR"/>
    <property type="match status" value="1"/>
</dbReference>
<dbReference type="SUPFAM" id="SSF53850">
    <property type="entry name" value="Periplasmic binding protein-like II"/>
    <property type="match status" value="1"/>
</dbReference>
<dbReference type="InterPro" id="IPR036388">
    <property type="entry name" value="WH-like_DNA-bd_sf"/>
</dbReference>
<comment type="caution">
    <text evidence="6">The sequence shown here is derived from an EMBL/GenBank/DDBJ whole genome shotgun (WGS) entry which is preliminary data.</text>
</comment>
<comment type="similarity">
    <text evidence="1">Belongs to the LysR transcriptional regulatory family.</text>
</comment>
<sequence length="292" mass="30721">MLNLVHVRSFLAVIEHAGVRAAARRLALSPSTVLAHLDLLEDDLAAPLVDRARGRVAPTAQGLAFLPLARALITTAEEARRLVRTAPLRIAAASNVGVYLLNVVLAEFQRSESCAVDLWIGPNRDVAERLVRGRADLAMMEWWDGRPGFRAHTWRREPLVVIVPPSHAWAARESVTTADLLAAPLLGGEPGTGTGTLLRAALGPAADRIATVDGFGSTEAVKRAVRAGLGVSIVLASSVADEVAAGHLVALPVADAALVKEIRLVVPEALPPTAAAARFATHAIGRPSRAEA</sequence>
<reference evidence="6" key="2">
    <citation type="submission" date="2023-02" db="EMBL/GenBank/DDBJ databases">
        <authorList>
            <person name="Rayyan A."/>
            <person name="Meyer T."/>
            <person name="Kyndt J.A."/>
        </authorList>
    </citation>
    <scope>NUCLEOTIDE SEQUENCE</scope>
    <source>
        <strain evidence="6">DSM 9987</strain>
    </source>
</reference>
<dbReference type="PANTHER" id="PTHR30126">
    <property type="entry name" value="HTH-TYPE TRANSCRIPTIONAL REGULATOR"/>
    <property type="match status" value="1"/>
</dbReference>
<evidence type="ECO:0000256" key="3">
    <source>
        <dbReference type="ARBA" id="ARBA00023125"/>
    </source>
</evidence>
<keyword evidence="3" id="KW-0238">DNA-binding</keyword>
<dbReference type="Pfam" id="PF00126">
    <property type="entry name" value="HTH_1"/>
    <property type="match status" value="1"/>
</dbReference>
<dbReference type="InterPro" id="IPR036390">
    <property type="entry name" value="WH_DNA-bd_sf"/>
</dbReference>
<feature type="domain" description="HTH lysR-type" evidence="5">
    <location>
        <begin position="2"/>
        <end position="59"/>
    </location>
</feature>
<dbReference type="InterPro" id="IPR005119">
    <property type="entry name" value="LysR_subst-bd"/>
</dbReference>
<keyword evidence="2" id="KW-0805">Transcription regulation</keyword>
<evidence type="ECO:0000256" key="1">
    <source>
        <dbReference type="ARBA" id="ARBA00009437"/>
    </source>
</evidence>
<dbReference type="RefSeq" id="WP_272779277.1">
    <property type="nucleotide sequence ID" value="NZ_JAQQLI010000044.1"/>
</dbReference>
<dbReference type="Gene3D" id="3.40.190.10">
    <property type="entry name" value="Periplasmic binding protein-like II"/>
    <property type="match status" value="2"/>
</dbReference>
<dbReference type="Gene3D" id="1.10.10.10">
    <property type="entry name" value="Winged helix-like DNA-binding domain superfamily/Winged helix DNA-binding domain"/>
    <property type="match status" value="1"/>
</dbReference>
<keyword evidence="7" id="KW-1185">Reference proteome</keyword>
<dbReference type="EMBL" id="JAQQLI010000044">
    <property type="protein sequence ID" value="MDC7788444.1"/>
    <property type="molecule type" value="Genomic_DNA"/>
</dbReference>
<dbReference type="Pfam" id="PF03466">
    <property type="entry name" value="LysR_substrate"/>
    <property type="match status" value="1"/>
</dbReference>
<dbReference type="Proteomes" id="UP001165652">
    <property type="component" value="Unassembled WGS sequence"/>
</dbReference>
<evidence type="ECO:0000259" key="5">
    <source>
        <dbReference type="PROSITE" id="PS50931"/>
    </source>
</evidence>
<evidence type="ECO:0000256" key="4">
    <source>
        <dbReference type="ARBA" id="ARBA00023163"/>
    </source>
</evidence>
<dbReference type="SUPFAM" id="SSF46785">
    <property type="entry name" value="Winged helix' DNA-binding domain"/>
    <property type="match status" value="1"/>
</dbReference>